<dbReference type="Pfam" id="PF01014">
    <property type="entry name" value="Uricase"/>
    <property type="match status" value="3"/>
</dbReference>
<dbReference type="AlphaFoldDB" id="A0A8H5G766"/>
<dbReference type="Gene3D" id="3.10.270.10">
    <property type="entry name" value="Urate Oxidase"/>
    <property type="match status" value="2"/>
</dbReference>
<evidence type="ECO:0000313" key="7">
    <source>
        <dbReference type="EMBL" id="KAF5359654.1"/>
    </source>
</evidence>
<accession>A0A8H5G766</accession>
<comment type="caution">
    <text evidence="7">The sequence shown here is derived from an EMBL/GenBank/DDBJ whole genome shotgun (WGS) entry which is preliminary data.</text>
</comment>
<dbReference type="SUPFAM" id="SSF55620">
    <property type="entry name" value="Tetrahydrobiopterin biosynthesis enzymes-like"/>
    <property type="match status" value="3"/>
</dbReference>
<dbReference type="EC" id="1.7.3.3" evidence="3"/>
<evidence type="ECO:0000256" key="4">
    <source>
        <dbReference type="ARBA" id="ARBA00022631"/>
    </source>
</evidence>
<keyword evidence="4" id="KW-0659">Purine metabolism</keyword>
<dbReference type="PANTHER" id="PTHR42874:SF1">
    <property type="entry name" value="URICASE"/>
    <property type="match status" value="1"/>
</dbReference>
<dbReference type="InterPro" id="IPR002042">
    <property type="entry name" value="Uricase"/>
</dbReference>
<sequence>MSTSSAELSSLSYAKYGKTAVRVFRIVREGKWHHIVEYNVTVLLEGEIETSLPSPSQGPLVVGMMSHGHVKAWDEITGAWVQTESMGCGQRFLCRWTDGAWLITVTPKPTTLSSLPQIPVRSPSLSPALTFNPWPSPLLNHLVVQNLPFLLLGVVKNITYYLAKVSPHILSAERFALHLGTFFVSKYDHITKAHANIEQLRWARIEVPGEQKEVEEHSHAFWRDGEEKRIVSVVVDATAGKDKLIASVTAGISGLLVLKSTGSTFEGFVKDEFTTLVPVDDRIFSTSIDLTYTFKPFAVAAPRDDKKLEFEVPIQSGAEGYSGSVWDESVPVKARKATLEVFAVDESASVQVSNSKPLPWVIPSVPFFFRFFRNLSSICSF</sequence>
<evidence type="ECO:0000256" key="3">
    <source>
        <dbReference type="ARBA" id="ARBA00012598"/>
    </source>
</evidence>
<evidence type="ECO:0000256" key="6">
    <source>
        <dbReference type="ARBA" id="ARBA00031317"/>
    </source>
</evidence>
<dbReference type="UniPathway" id="UPA00394">
    <property type="reaction ID" value="UER00650"/>
</dbReference>
<dbReference type="GO" id="GO:0019628">
    <property type="term" value="P:urate catabolic process"/>
    <property type="evidence" value="ECO:0007669"/>
    <property type="project" value="UniProtKB-UniPathway"/>
</dbReference>
<comment type="pathway">
    <text evidence="1">Purine metabolism; urate degradation; (S)-allantoin from urate: step 1/3.</text>
</comment>
<protein>
    <recommendedName>
        <fullName evidence="3">factor independent urate hydroxylase</fullName>
        <ecNumber evidence="3">1.7.3.3</ecNumber>
    </recommendedName>
    <alternativeName>
        <fullName evidence="6">Urate oxidase</fullName>
    </alternativeName>
</protein>
<dbReference type="PROSITE" id="PS00366">
    <property type="entry name" value="URICASE"/>
    <property type="match status" value="1"/>
</dbReference>
<keyword evidence="8" id="KW-1185">Reference proteome</keyword>
<dbReference type="GO" id="GO:0006145">
    <property type="term" value="P:purine nucleobase catabolic process"/>
    <property type="evidence" value="ECO:0007669"/>
    <property type="project" value="TreeGrafter"/>
</dbReference>
<organism evidence="7 8">
    <name type="scientific">Leucocoprinus leucothites</name>
    <dbReference type="NCBI Taxonomy" id="201217"/>
    <lineage>
        <taxon>Eukaryota</taxon>
        <taxon>Fungi</taxon>
        <taxon>Dikarya</taxon>
        <taxon>Basidiomycota</taxon>
        <taxon>Agaricomycotina</taxon>
        <taxon>Agaricomycetes</taxon>
        <taxon>Agaricomycetidae</taxon>
        <taxon>Agaricales</taxon>
        <taxon>Agaricineae</taxon>
        <taxon>Agaricaceae</taxon>
        <taxon>Leucocoprinus</taxon>
    </lineage>
</organism>
<gene>
    <name evidence="7" type="ORF">D9756_002890</name>
</gene>
<keyword evidence="5" id="KW-0560">Oxidoreductase</keyword>
<dbReference type="Proteomes" id="UP000559027">
    <property type="component" value="Unassembled WGS sequence"/>
</dbReference>
<dbReference type="OrthoDB" id="9992118at2759"/>
<name>A0A8H5G766_9AGAR</name>
<dbReference type="EMBL" id="JAACJO010000004">
    <property type="protein sequence ID" value="KAF5359654.1"/>
    <property type="molecule type" value="Genomic_DNA"/>
</dbReference>
<evidence type="ECO:0000256" key="5">
    <source>
        <dbReference type="ARBA" id="ARBA00023002"/>
    </source>
</evidence>
<reference evidence="7 8" key="1">
    <citation type="journal article" date="2020" name="ISME J.">
        <title>Uncovering the hidden diversity of litter-decomposition mechanisms in mushroom-forming fungi.</title>
        <authorList>
            <person name="Floudas D."/>
            <person name="Bentzer J."/>
            <person name="Ahren D."/>
            <person name="Johansson T."/>
            <person name="Persson P."/>
            <person name="Tunlid A."/>
        </authorList>
    </citation>
    <scope>NUCLEOTIDE SEQUENCE [LARGE SCALE GENOMIC DNA]</scope>
    <source>
        <strain evidence="7 8">CBS 146.42</strain>
    </source>
</reference>
<comment type="similarity">
    <text evidence="2">Belongs to the uricase family.</text>
</comment>
<dbReference type="InterPro" id="IPR019842">
    <property type="entry name" value="Uricase_CS"/>
</dbReference>
<evidence type="ECO:0000313" key="8">
    <source>
        <dbReference type="Proteomes" id="UP000559027"/>
    </source>
</evidence>
<evidence type="ECO:0000256" key="2">
    <source>
        <dbReference type="ARBA" id="ARBA00009760"/>
    </source>
</evidence>
<dbReference type="PANTHER" id="PTHR42874">
    <property type="entry name" value="URICASE"/>
    <property type="match status" value="1"/>
</dbReference>
<proteinExistence type="inferred from homology"/>
<evidence type="ECO:0000256" key="1">
    <source>
        <dbReference type="ARBA" id="ARBA00004831"/>
    </source>
</evidence>
<dbReference type="GO" id="GO:0005777">
    <property type="term" value="C:peroxisome"/>
    <property type="evidence" value="ECO:0007669"/>
    <property type="project" value="TreeGrafter"/>
</dbReference>
<dbReference type="GO" id="GO:0004846">
    <property type="term" value="F:urate oxidase activity"/>
    <property type="evidence" value="ECO:0007669"/>
    <property type="project" value="UniProtKB-EC"/>
</dbReference>